<sequence>MEKTVFFVFRDEEMCFIHVLLYALDYAASGKVLRIVFEGAATRLIPRLSQKDHPLHTLYEKVKSQGGIAGACRACSAKMGVLEAVQQEGLPLLDEMNGHPSIRRFAEEGFTVLVL</sequence>
<name>A0A7V3YLT2_9BACT</name>
<organism evidence="1">
    <name type="scientific">Candidatus Caldatribacterium californiense</name>
    <dbReference type="NCBI Taxonomy" id="1454726"/>
    <lineage>
        <taxon>Bacteria</taxon>
        <taxon>Pseudomonadati</taxon>
        <taxon>Atribacterota</taxon>
        <taxon>Atribacteria</taxon>
        <taxon>Atribacterales</taxon>
        <taxon>Candidatus Caldatribacteriaceae</taxon>
        <taxon>Candidatus Caldatribacterium</taxon>
    </lineage>
</organism>
<dbReference type="EMBL" id="DTEN01000200">
    <property type="protein sequence ID" value="HGI75000.1"/>
    <property type="molecule type" value="Genomic_DNA"/>
</dbReference>
<reference evidence="1" key="1">
    <citation type="journal article" date="2020" name="mSystems">
        <title>Genome- and Community-Level Interaction Insights into Carbon Utilization and Element Cycling Functions of Hydrothermarchaeota in Hydrothermal Sediment.</title>
        <authorList>
            <person name="Zhou Z."/>
            <person name="Liu Y."/>
            <person name="Xu W."/>
            <person name="Pan J."/>
            <person name="Luo Z.H."/>
            <person name="Li M."/>
        </authorList>
    </citation>
    <scope>NUCLEOTIDE SEQUENCE [LARGE SCALE GENOMIC DNA]</scope>
    <source>
        <strain evidence="1">SpSt-716</strain>
    </source>
</reference>
<dbReference type="Gene3D" id="3.40.1260.10">
    <property type="entry name" value="DsrEFH-like"/>
    <property type="match status" value="1"/>
</dbReference>
<comment type="caution">
    <text evidence="1">The sequence shown here is derived from an EMBL/GenBank/DDBJ whole genome shotgun (WGS) entry which is preliminary data.</text>
</comment>
<protein>
    <submittedName>
        <fullName evidence="1">Cytoplasmic protein</fullName>
    </submittedName>
</protein>
<proteinExistence type="predicted"/>
<dbReference type="AlphaFoldDB" id="A0A7V3YLT2"/>
<dbReference type="SUPFAM" id="SSF75169">
    <property type="entry name" value="DsrEFH-like"/>
    <property type="match status" value="1"/>
</dbReference>
<accession>A0A7V3YLT2</accession>
<evidence type="ECO:0000313" key="1">
    <source>
        <dbReference type="EMBL" id="HGI75000.1"/>
    </source>
</evidence>
<gene>
    <name evidence="1" type="ORF">ENU96_04920</name>
</gene>
<dbReference type="InterPro" id="IPR027396">
    <property type="entry name" value="DsrEFH-like"/>
</dbReference>